<dbReference type="PANTHER" id="PTHR37038">
    <property type="entry name" value="TRANSCRIPTIONAL REGULATOR-RELATED"/>
    <property type="match status" value="1"/>
</dbReference>
<dbReference type="CDD" id="cd00093">
    <property type="entry name" value="HTH_XRE"/>
    <property type="match status" value="1"/>
</dbReference>
<dbReference type="SMART" id="SM00530">
    <property type="entry name" value="HTH_XRE"/>
    <property type="match status" value="1"/>
</dbReference>
<accession>A0ABS2PLQ7</accession>
<comment type="caution">
    <text evidence="2">The sequence shown here is derived from an EMBL/GenBank/DDBJ whole genome shotgun (WGS) entry which is preliminary data.</text>
</comment>
<reference evidence="2 3" key="1">
    <citation type="submission" date="2021-01" db="EMBL/GenBank/DDBJ databases">
        <title>Genomic Encyclopedia of Type Strains, Phase IV (KMG-IV): sequencing the most valuable type-strain genomes for metagenomic binning, comparative biology and taxonomic classification.</title>
        <authorList>
            <person name="Goeker M."/>
        </authorList>
    </citation>
    <scope>NUCLEOTIDE SEQUENCE [LARGE SCALE GENOMIC DNA]</scope>
    <source>
        <strain evidence="2 3">DSM 27513</strain>
    </source>
</reference>
<evidence type="ECO:0000313" key="3">
    <source>
        <dbReference type="Proteomes" id="UP000809081"/>
    </source>
</evidence>
<dbReference type="Gene3D" id="1.25.40.10">
    <property type="entry name" value="Tetratricopeptide repeat domain"/>
    <property type="match status" value="1"/>
</dbReference>
<proteinExistence type="predicted"/>
<dbReference type="EMBL" id="JAFBEI010000008">
    <property type="protein sequence ID" value="MBM7635728.1"/>
    <property type="molecule type" value="Genomic_DNA"/>
</dbReference>
<organism evidence="2 3">
    <name type="scientific">Streptococcus saliviloxodontae</name>
    <dbReference type="NCBI Taxonomy" id="1349416"/>
    <lineage>
        <taxon>Bacteria</taxon>
        <taxon>Bacillati</taxon>
        <taxon>Bacillota</taxon>
        <taxon>Bacilli</taxon>
        <taxon>Lactobacillales</taxon>
        <taxon>Streptococcaceae</taxon>
        <taxon>Streptococcus</taxon>
    </lineage>
</organism>
<dbReference type="InterPro" id="IPR001387">
    <property type="entry name" value="Cro/C1-type_HTH"/>
</dbReference>
<dbReference type="Proteomes" id="UP000809081">
    <property type="component" value="Unassembled WGS sequence"/>
</dbReference>
<keyword evidence="3" id="KW-1185">Reference proteome</keyword>
<gene>
    <name evidence="2" type="ORF">JOC31_000529</name>
</gene>
<dbReference type="InterPro" id="IPR053163">
    <property type="entry name" value="HTH-type_regulator_Rgg"/>
</dbReference>
<evidence type="ECO:0000259" key="1">
    <source>
        <dbReference type="PROSITE" id="PS50943"/>
    </source>
</evidence>
<dbReference type="PROSITE" id="PS50943">
    <property type="entry name" value="HTH_CROC1"/>
    <property type="match status" value="1"/>
</dbReference>
<evidence type="ECO:0000313" key="2">
    <source>
        <dbReference type="EMBL" id="MBM7635728.1"/>
    </source>
</evidence>
<dbReference type="SUPFAM" id="SSF47413">
    <property type="entry name" value="lambda repressor-like DNA-binding domains"/>
    <property type="match status" value="1"/>
</dbReference>
<dbReference type="Pfam" id="PF01381">
    <property type="entry name" value="HTH_3"/>
    <property type="match status" value="1"/>
</dbReference>
<dbReference type="RefSeq" id="WP_205016661.1">
    <property type="nucleotide sequence ID" value="NZ_JAFBEI010000008.1"/>
</dbReference>
<sequence>MPKEFGKRVRTIREFKGITREELCGDEANLSVRQLVRIEAGSSAPSLQKALYIAKKLGVSILELTDGKSLELPGRYKELKYLILRMPTYMDENRLRLREEQFDEIYNVYYDNLPEEEQKVITFVQAKFEVYQTANINFGSDLVEDYGDQVRKKTIYQLNDLILIDLFLICSIVSEFDEMIFDERTFDRLSLKLVNQLDHLPMEDLFLLNNVLLSCSHIAVKLEKYSTLRKLLDSSKQVMTKNQDFQKMPIYHFLEWEYALYFLKDKALAQEHYNQAILFANMTGDLHLVSRLKEEWEKDISQ</sequence>
<dbReference type="InterPro" id="IPR010982">
    <property type="entry name" value="Lambda_DNA-bd_dom_sf"/>
</dbReference>
<protein>
    <submittedName>
        <fullName evidence="2">Transcriptional regulator with XRE-family HTH domain</fullName>
    </submittedName>
</protein>
<dbReference type="InterPro" id="IPR011990">
    <property type="entry name" value="TPR-like_helical_dom_sf"/>
</dbReference>
<dbReference type="Pfam" id="PF18710">
    <property type="entry name" value="ComR_TPR"/>
    <property type="match status" value="1"/>
</dbReference>
<name>A0ABS2PLQ7_9STRE</name>
<feature type="domain" description="HTH cro/C1-type" evidence="1">
    <location>
        <begin position="9"/>
        <end position="64"/>
    </location>
</feature>
<dbReference type="InterPro" id="IPR040799">
    <property type="entry name" value="ComR_TPR"/>
</dbReference>